<dbReference type="InterPro" id="IPR027417">
    <property type="entry name" value="P-loop_NTPase"/>
</dbReference>
<feature type="region of interest" description="Disordered" evidence="1">
    <location>
        <begin position="1"/>
        <end position="21"/>
    </location>
</feature>
<keyword evidence="4" id="KW-1185">Reference proteome</keyword>
<protein>
    <submittedName>
        <fullName evidence="3">ATP-binding cassette domain-containing protein</fullName>
    </submittedName>
</protein>
<dbReference type="InterPro" id="IPR039421">
    <property type="entry name" value="Type_1_exporter"/>
</dbReference>
<sequence length="133" mass="14629">MALSSRPPQHPRKVRFRPADRAATPVESVETFLLSGGQCQRLAIARAMIRDAPVLVLDEPTTSLDAESARRLPGPLRLFMAGRTTTLISHHPLTARAADRVVLRRRHPRPACSTSAHRLTGSPAGRRTVNRSE</sequence>
<feature type="domain" description="ABC transporter" evidence="2">
    <location>
        <begin position="31"/>
        <end position="62"/>
    </location>
</feature>
<dbReference type="Pfam" id="PF00005">
    <property type="entry name" value="ABC_tran"/>
    <property type="match status" value="1"/>
</dbReference>
<evidence type="ECO:0000259" key="2">
    <source>
        <dbReference type="Pfam" id="PF00005"/>
    </source>
</evidence>
<proteinExistence type="predicted"/>
<evidence type="ECO:0000313" key="4">
    <source>
        <dbReference type="Proteomes" id="UP000587462"/>
    </source>
</evidence>
<accession>A0A7Y7B707</accession>
<dbReference type="InterPro" id="IPR003439">
    <property type="entry name" value="ABC_transporter-like_ATP-bd"/>
</dbReference>
<organism evidence="3 4">
    <name type="scientific">Streptomyces morookaense</name>
    <name type="common">Streptoverticillium morookaense</name>
    <dbReference type="NCBI Taxonomy" id="1970"/>
    <lineage>
        <taxon>Bacteria</taxon>
        <taxon>Bacillati</taxon>
        <taxon>Actinomycetota</taxon>
        <taxon>Actinomycetes</taxon>
        <taxon>Kitasatosporales</taxon>
        <taxon>Streptomycetaceae</taxon>
        <taxon>Streptomyces</taxon>
    </lineage>
</organism>
<dbReference type="Proteomes" id="UP000587462">
    <property type="component" value="Unassembled WGS sequence"/>
</dbReference>
<name>A0A7Y7B707_STRMO</name>
<dbReference type="GO" id="GO:0016887">
    <property type="term" value="F:ATP hydrolysis activity"/>
    <property type="evidence" value="ECO:0007669"/>
    <property type="project" value="InterPro"/>
</dbReference>
<dbReference type="AlphaFoldDB" id="A0A7Y7B707"/>
<keyword evidence="3" id="KW-0067">ATP-binding</keyword>
<evidence type="ECO:0000256" key="1">
    <source>
        <dbReference type="SAM" id="MobiDB-lite"/>
    </source>
</evidence>
<gene>
    <name evidence="3" type="ORF">HG542_21425</name>
</gene>
<dbReference type="GO" id="GO:0015421">
    <property type="term" value="F:ABC-type oligopeptide transporter activity"/>
    <property type="evidence" value="ECO:0007669"/>
    <property type="project" value="TreeGrafter"/>
</dbReference>
<keyword evidence="3" id="KW-0547">Nucleotide-binding</keyword>
<feature type="region of interest" description="Disordered" evidence="1">
    <location>
        <begin position="106"/>
        <end position="133"/>
    </location>
</feature>
<dbReference type="Gene3D" id="3.40.50.300">
    <property type="entry name" value="P-loop containing nucleotide triphosphate hydrolases"/>
    <property type="match status" value="1"/>
</dbReference>
<dbReference type="RefSeq" id="WP_171083896.1">
    <property type="nucleotide sequence ID" value="NZ_BNBU01000008.1"/>
</dbReference>
<comment type="caution">
    <text evidence="3">The sequence shown here is derived from an EMBL/GenBank/DDBJ whole genome shotgun (WGS) entry which is preliminary data.</text>
</comment>
<dbReference type="EMBL" id="JABBXF010000049">
    <property type="protein sequence ID" value="NVK80203.1"/>
    <property type="molecule type" value="Genomic_DNA"/>
</dbReference>
<dbReference type="GO" id="GO:0005524">
    <property type="term" value="F:ATP binding"/>
    <property type="evidence" value="ECO:0007669"/>
    <property type="project" value="UniProtKB-KW"/>
</dbReference>
<dbReference type="PANTHER" id="PTHR43394">
    <property type="entry name" value="ATP-DEPENDENT PERMEASE MDL1, MITOCHONDRIAL"/>
    <property type="match status" value="1"/>
</dbReference>
<dbReference type="PANTHER" id="PTHR43394:SF1">
    <property type="entry name" value="ATP-BINDING CASSETTE SUB-FAMILY B MEMBER 10, MITOCHONDRIAL"/>
    <property type="match status" value="1"/>
</dbReference>
<reference evidence="3 4" key="1">
    <citation type="submission" date="2020-04" db="EMBL/GenBank/DDBJ databases">
        <title>Draft Genome Sequence of Streptomyces morookaense DSM 40503, an 8-azaguanine-producing strain.</title>
        <authorList>
            <person name="Qi J."/>
            <person name="Gao J.-M."/>
        </authorList>
    </citation>
    <scope>NUCLEOTIDE SEQUENCE [LARGE SCALE GENOMIC DNA]</scope>
    <source>
        <strain evidence="3 4">DSM 40503</strain>
    </source>
</reference>
<dbReference type="SUPFAM" id="SSF52540">
    <property type="entry name" value="P-loop containing nucleoside triphosphate hydrolases"/>
    <property type="match status" value="1"/>
</dbReference>
<evidence type="ECO:0000313" key="3">
    <source>
        <dbReference type="EMBL" id="NVK80203.1"/>
    </source>
</evidence>